<dbReference type="Proteomes" id="UP000019402">
    <property type="component" value="Unassembled WGS sequence"/>
</dbReference>
<keyword evidence="2" id="KW-0808">Transferase</keyword>
<dbReference type="SUPFAM" id="SSF53448">
    <property type="entry name" value="Nucleotide-diphospho-sugar transferases"/>
    <property type="match status" value="1"/>
</dbReference>
<dbReference type="STRING" id="869213.GCA_000517085_00622"/>
<dbReference type="GO" id="GO:0016779">
    <property type="term" value="F:nucleotidyltransferase activity"/>
    <property type="evidence" value="ECO:0007669"/>
    <property type="project" value="UniProtKB-KW"/>
</dbReference>
<dbReference type="InterPro" id="IPR029044">
    <property type="entry name" value="Nucleotide-diphossugar_trans"/>
</dbReference>
<sequence length="243" mass="27426">MNALIFAAGLGTRLAHITKNKPKALVEVAGKPMLQHAIEKLAEVGVHKIVINVHHHSHVIKDFISSLRYTNVELLISDESDELLETGGGLLKAAPLFTPQKDIILYNADVLTGADLNKMVAYHHQMGGMASLMVKKRSSSRQLLFDKDKRLSGWENITSGEQRITRKQTSYNTYAFSGIHIIHPQLLKQLGTPRKFSIIEGYLDVSSQRAIYAWTDWDDYWFDIGTPEKLEVANEYLNKKQLD</sequence>
<feature type="domain" description="Nucleotidyl transferase" evidence="1">
    <location>
        <begin position="3"/>
        <end position="139"/>
    </location>
</feature>
<dbReference type="Pfam" id="PF00483">
    <property type="entry name" value="NTP_transferase"/>
    <property type="match status" value="1"/>
</dbReference>
<dbReference type="InterPro" id="IPR050486">
    <property type="entry name" value="Mannose-1P_guanyltransferase"/>
</dbReference>
<keyword evidence="3" id="KW-1185">Reference proteome</keyword>
<name>W7YA11_9BACT</name>
<dbReference type="RefSeq" id="WP_027470627.1">
    <property type="nucleotide sequence ID" value="NZ_BAMD01000044.1"/>
</dbReference>
<gene>
    <name evidence="2" type="ORF">JCM21142_83095</name>
</gene>
<accession>W7YA11</accession>
<proteinExistence type="predicted"/>
<dbReference type="eggNOG" id="COG1208">
    <property type="taxonomic scope" value="Bacteria"/>
</dbReference>
<keyword evidence="2" id="KW-0548">Nucleotidyltransferase</keyword>
<dbReference type="Gene3D" id="3.90.550.10">
    <property type="entry name" value="Spore Coat Polysaccharide Biosynthesis Protein SpsA, Chain A"/>
    <property type="match status" value="1"/>
</dbReference>
<dbReference type="OrthoDB" id="9813880at2"/>
<comment type="caution">
    <text evidence="2">The sequence shown here is derived from an EMBL/GenBank/DDBJ whole genome shotgun (WGS) entry which is preliminary data.</text>
</comment>
<evidence type="ECO:0000313" key="2">
    <source>
        <dbReference type="EMBL" id="GAF04393.1"/>
    </source>
</evidence>
<dbReference type="CDD" id="cd06422">
    <property type="entry name" value="NTP_transferase_like_1"/>
    <property type="match status" value="1"/>
</dbReference>
<organism evidence="2 3">
    <name type="scientific">Saccharicrinis fermentans DSM 9555 = JCM 21142</name>
    <dbReference type="NCBI Taxonomy" id="869213"/>
    <lineage>
        <taxon>Bacteria</taxon>
        <taxon>Pseudomonadati</taxon>
        <taxon>Bacteroidota</taxon>
        <taxon>Bacteroidia</taxon>
        <taxon>Marinilabiliales</taxon>
        <taxon>Marinilabiliaceae</taxon>
        <taxon>Saccharicrinis</taxon>
    </lineage>
</organism>
<evidence type="ECO:0000313" key="3">
    <source>
        <dbReference type="Proteomes" id="UP000019402"/>
    </source>
</evidence>
<protein>
    <submittedName>
        <fullName evidence="2">Glucose-1-phosphate cytidylyltransferase</fullName>
    </submittedName>
</protein>
<reference evidence="2 3" key="1">
    <citation type="journal article" date="2014" name="Genome Announc.">
        <title>Draft Genome Sequence of Cytophaga fermentans JCM 21142T, a Facultative Anaerobe Isolated from Marine Mud.</title>
        <authorList>
            <person name="Starns D."/>
            <person name="Oshima K."/>
            <person name="Suda W."/>
            <person name="Iino T."/>
            <person name="Yuki M."/>
            <person name="Inoue J."/>
            <person name="Kitamura K."/>
            <person name="Iida T."/>
            <person name="Darby A."/>
            <person name="Hattori M."/>
            <person name="Ohkuma M."/>
        </authorList>
    </citation>
    <scope>NUCLEOTIDE SEQUENCE [LARGE SCALE GENOMIC DNA]</scope>
    <source>
        <strain evidence="2 3">JCM 21142</strain>
    </source>
</reference>
<dbReference type="EMBL" id="BAMD01000044">
    <property type="protein sequence ID" value="GAF04393.1"/>
    <property type="molecule type" value="Genomic_DNA"/>
</dbReference>
<dbReference type="InterPro" id="IPR005835">
    <property type="entry name" value="NTP_transferase_dom"/>
</dbReference>
<dbReference type="PANTHER" id="PTHR22572">
    <property type="entry name" value="SUGAR-1-PHOSPHATE GUANYL TRANSFERASE"/>
    <property type="match status" value="1"/>
</dbReference>
<evidence type="ECO:0000259" key="1">
    <source>
        <dbReference type="Pfam" id="PF00483"/>
    </source>
</evidence>
<dbReference type="AlphaFoldDB" id="W7YA11"/>